<dbReference type="PANTHER" id="PTHR24193:SF121">
    <property type="entry name" value="ADA2A-CONTAINING COMPLEX COMPONENT 3, ISOFORM D"/>
    <property type="match status" value="1"/>
</dbReference>
<dbReference type="Gene3D" id="1.25.40.20">
    <property type="entry name" value="Ankyrin repeat-containing domain"/>
    <property type="match status" value="1"/>
</dbReference>
<protein>
    <recommendedName>
        <fullName evidence="6">DUF3447 domain-containing protein</fullName>
    </recommendedName>
</protein>
<dbReference type="SUPFAM" id="SSF48403">
    <property type="entry name" value="Ankyrin repeat"/>
    <property type="match status" value="1"/>
</dbReference>
<evidence type="ECO:0000256" key="3">
    <source>
        <dbReference type="SAM" id="Phobius"/>
    </source>
</evidence>
<dbReference type="Pfam" id="PF12796">
    <property type="entry name" value="Ank_2"/>
    <property type="match status" value="1"/>
</dbReference>
<keyword evidence="2" id="KW-0040">ANK repeat</keyword>
<name>A0ABR2J0A0_9EUKA</name>
<evidence type="ECO:0000256" key="1">
    <source>
        <dbReference type="ARBA" id="ARBA00022737"/>
    </source>
</evidence>
<keyword evidence="3" id="KW-1133">Transmembrane helix</keyword>
<dbReference type="EMBL" id="JAPFFF010000013">
    <property type="protein sequence ID" value="KAK8871353.1"/>
    <property type="molecule type" value="Genomic_DNA"/>
</dbReference>
<evidence type="ECO:0000313" key="4">
    <source>
        <dbReference type="EMBL" id="KAK8871353.1"/>
    </source>
</evidence>
<organism evidence="4 5">
    <name type="scientific">Tritrichomonas musculus</name>
    <dbReference type="NCBI Taxonomy" id="1915356"/>
    <lineage>
        <taxon>Eukaryota</taxon>
        <taxon>Metamonada</taxon>
        <taxon>Parabasalia</taxon>
        <taxon>Tritrichomonadida</taxon>
        <taxon>Tritrichomonadidae</taxon>
        <taxon>Tritrichomonas</taxon>
    </lineage>
</organism>
<evidence type="ECO:0008006" key="6">
    <source>
        <dbReference type="Google" id="ProtNLM"/>
    </source>
</evidence>
<gene>
    <name evidence="4" type="ORF">M9Y10_007074</name>
</gene>
<keyword evidence="3" id="KW-0812">Transmembrane</keyword>
<keyword evidence="5" id="KW-1185">Reference proteome</keyword>
<evidence type="ECO:0000313" key="5">
    <source>
        <dbReference type="Proteomes" id="UP001470230"/>
    </source>
</evidence>
<evidence type="ECO:0000256" key="2">
    <source>
        <dbReference type="ARBA" id="ARBA00023043"/>
    </source>
</evidence>
<proteinExistence type="predicted"/>
<dbReference type="InterPro" id="IPR036770">
    <property type="entry name" value="Ankyrin_rpt-contain_sf"/>
</dbReference>
<keyword evidence="3" id="KW-0472">Membrane</keyword>
<dbReference type="SMART" id="SM00248">
    <property type="entry name" value="ANK"/>
    <property type="match status" value="3"/>
</dbReference>
<feature type="transmembrane region" description="Helical" evidence="3">
    <location>
        <begin position="479"/>
        <end position="496"/>
    </location>
</feature>
<dbReference type="Proteomes" id="UP001470230">
    <property type="component" value="Unassembled WGS sequence"/>
</dbReference>
<reference evidence="4 5" key="1">
    <citation type="submission" date="2024-04" db="EMBL/GenBank/DDBJ databases">
        <title>Tritrichomonas musculus Genome.</title>
        <authorList>
            <person name="Alves-Ferreira E."/>
            <person name="Grigg M."/>
            <person name="Lorenzi H."/>
            <person name="Galac M."/>
        </authorList>
    </citation>
    <scope>NUCLEOTIDE SEQUENCE [LARGE SCALE GENOMIC DNA]</scope>
    <source>
        <strain evidence="4 5">EAF2021</strain>
    </source>
</reference>
<comment type="caution">
    <text evidence="4">The sequence shown here is derived from an EMBL/GenBank/DDBJ whole genome shotgun (WGS) entry which is preliminary data.</text>
</comment>
<dbReference type="InterPro" id="IPR002110">
    <property type="entry name" value="Ankyrin_rpt"/>
</dbReference>
<keyword evidence="1" id="KW-0677">Repeat</keyword>
<dbReference type="PANTHER" id="PTHR24193">
    <property type="entry name" value="ANKYRIN REPEAT PROTEIN"/>
    <property type="match status" value="1"/>
</dbReference>
<accession>A0ABR2J0A0</accession>
<dbReference type="InterPro" id="IPR050663">
    <property type="entry name" value="Ankyrin-SOCS_Box"/>
</dbReference>
<sequence>MESLKAFINEMNNIKDMIIDYIDDDTPFPKFDMLDSVDYNYPRKLILIEIFHLIENIANNHFRCPSFFIKIERLIHYFEKELNTNFSPNEIFKIFGSNKRILLFLIQEKILNVNNYICAEIEKNPDYNLYLKKPAKKDEIYEEKRKLGENDNYICQLIQKDLIDDFIIFTNKTNIPLNSKIPSSLFETNQFLIVNPPTFIEYAAFYGSMQIIKYMVMNGINMKPSIWLYAIHSNNPELIHYIEEKRVEPPDYSYLECLAESMKCFWTNITEYIKNNLITEEIDKYKLYEQTIQYHNYAIPFEYSNENLLDYIKYDYPVFVYNYMNGIIGLKYKLNDFLNNKEINESKDEKNTLYSKEETPLLVAVENGNKEIVNLLASNRNIDINQILKYTEYTEYNTKTIEKTRTFLSVAVDSGNKDIVEVLLNNIDINVNIKLTNVTDILNMDDEDLGNILEPYLREIKEKDYYIEHFVFCEKRYDFEISILFIFITFLILYFTNQISKFC</sequence>